<gene>
    <name evidence="1" type="ORF">GCM10007049_00850</name>
</gene>
<keyword evidence="2" id="KW-1185">Reference proteome</keyword>
<accession>A0A918UIL8</accession>
<proteinExistence type="predicted"/>
<reference evidence="1" key="1">
    <citation type="journal article" date="2014" name="Int. J. Syst. Evol. Microbiol.">
        <title>Complete genome sequence of Corynebacterium casei LMG S-19264T (=DSM 44701T), isolated from a smear-ripened cheese.</title>
        <authorList>
            <consortium name="US DOE Joint Genome Institute (JGI-PGF)"/>
            <person name="Walter F."/>
            <person name="Albersmeier A."/>
            <person name="Kalinowski J."/>
            <person name="Ruckert C."/>
        </authorList>
    </citation>
    <scope>NUCLEOTIDE SEQUENCE</scope>
    <source>
        <strain evidence="1">KCTC 12368</strain>
    </source>
</reference>
<dbReference type="AlphaFoldDB" id="A0A918UIL8"/>
<comment type="caution">
    <text evidence="1">The sequence shown here is derived from an EMBL/GenBank/DDBJ whole genome shotgun (WGS) entry which is preliminary data.</text>
</comment>
<sequence>MRKTVLIPTDFSVESVNLVKTALNSNEEDSFEIILLHGLYLPDTMTELILFRKKETIRKLENAAFRESCQLLLSKYGKRIESLSVDLFTGFNQSAFENYLEANRVDEIYALAESRFKGPHKRSFDLMPFVKNASVHLFKIRWVDLGKDSYMDRNQLSALFFGHFSSS</sequence>
<dbReference type="Proteomes" id="UP000619457">
    <property type="component" value="Unassembled WGS sequence"/>
</dbReference>
<evidence type="ECO:0000313" key="1">
    <source>
        <dbReference type="EMBL" id="GGZ12940.1"/>
    </source>
</evidence>
<protein>
    <recommendedName>
        <fullName evidence="3">Universal stress protein family protein</fullName>
    </recommendedName>
</protein>
<dbReference type="RefSeq" id="WP_018475106.1">
    <property type="nucleotide sequence ID" value="NZ_BMWX01000001.1"/>
</dbReference>
<name>A0A918UIL8_9BACT</name>
<evidence type="ECO:0000313" key="2">
    <source>
        <dbReference type="Proteomes" id="UP000619457"/>
    </source>
</evidence>
<dbReference type="EMBL" id="BMWX01000001">
    <property type="protein sequence ID" value="GGZ12940.1"/>
    <property type="molecule type" value="Genomic_DNA"/>
</dbReference>
<evidence type="ECO:0008006" key="3">
    <source>
        <dbReference type="Google" id="ProtNLM"/>
    </source>
</evidence>
<organism evidence="1 2">
    <name type="scientific">Echinicola pacifica</name>
    <dbReference type="NCBI Taxonomy" id="346377"/>
    <lineage>
        <taxon>Bacteria</taxon>
        <taxon>Pseudomonadati</taxon>
        <taxon>Bacteroidota</taxon>
        <taxon>Cytophagia</taxon>
        <taxon>Cytophagales</taxon>
        <taxon>Cyclobacteriaceae</taxon>
        <taxon>Echinicola</taxon>
    </lineage>
</organism>
<reference evidence="1" key="2">
    <citation type="submission" date="2020-09" db="EMBL/GenBank/DDBJ databases">
        <authorList>
            <person name="Sun Q."/>
            <person name="Kim S."/>
        </authorList>
    </citation>
    <scope>NUCLEOTIDE SEQUENCE</scope>
    <source>
        <strain evidence="1">KCTC 12368</strain>
    </source>
</reference>